<organism evidence="2 3">
    <name type="scientific">Flavivirga amylovorans</name>
    <dbReference type="NCBI Taxonomy" id="870486"/>
    <lineage>
        <taxon>Bacteria</taxon>
        <taxon>Pseudomonadati</taxon>
        <taxon>Bacteroidota</taxon>
        <taxon>Flavobacteriia</taxon>
        <taxon>Flavobacteriales</taxon>
        <taxon>Flavobacteriaceae</taxon>
        <taxon>Flavivirga</taxon>
    </lineage>
</organism>
<reference evidence="2" key="1">
    <citation type="submission" date="2023-07" db="EMBL/GenBank/DDBJ databases">
        <title>Two novel species in the genus Flavivirga.</title>
        <authorList>
            <person name="Kwon K."/>
        </authorList>
    </citation>
    <scope>NUCLEOTIDE SEQUENCE</scope>
    <source>
        <strain evidence="2">KACC 14157</strain>
    </source>
</reference>
<dbReference type="EMBL" id="JAUOEM010000004">
    <property type="protein sequence ID" value="MDO5988487.1"/>
    <property type="molecule type" value="Genomic_DNA"/>
</dbReference>
<accession>A0ABT8X3E5</accession>
<sequence length="140" mass="15638">MRIKILVVTFLLLAVFSCEFNKSVSKDLTTSLTTKGDGLSCDHVSLSDGTNKINRNSFVYGEKFYLNFNNIKGFEKVKNSVFPGMKLLILGKKGDTVMFSNDLYADNKKGFNVSPLLLQSVITVANPIHSNNEYEIFVNI</sequence>
<dbReference type="Proteomes" id="UP001176891">
    <property type="component" value="Unassembled WGS sequence"/>
</dbReference>
<evidence type="ECO:0000256" key="1">
    <source>
        <dbReference type="SAM" id="SignalP"/>
    </source>
</evidence>
<feature type="signal peptide" evidence="1">
    <location>
        <begin position="1"/>
        <end position="21"/>
    </location>
</feature>
<keyword evidence="3" id="KW-1185">Reference proteome</keyword>
<comment type="caution">
    <text evidence="2">The sequence shown here is derived from an EMBL/GenBank/DDBJ whole genome shotgun (WGS) entry which is preliminary data.</text>
</comment>
<dbReference type="RefSeq" id="WP_303283101.1">
    <property type="nucleotide sequence ID" value="NZ_BAABCZ010000009.1"/>
</dbReference>
<protein>
    <recommendedName>
        <fullName evidence="4">Lipoprotein</fullName>
    </recommendedName>
</protein>
<keyword evidence="1" id="KW-0732">Signal</keyword>
<evidence type="ECO:0000313" key="2">
    <source>
        <dbReference type="EMBL" id="MDO5988487.1"/>
    </source>
</evidence>
<dbReference type="PROSITE" id="PS51257">
    <property type="entry name" value="PROKAR_LIPOPROTEIN"/>
    <property type="match status" value="1"/>
</dbReference>
<name>A0ABT8X3E5_9FLAO</name>
<feature type="chain" id="PRO_5045055268" description="Lipoprotein" evidence="1">
    <location>
        <begin position="22"/>
        <end position="140"/>
    </location>
</feature>
<proteinExistence type="predicted"/>
<evidence type="ECO:0008006" key="4">
    <source>
        <dbReference type="Google" id="ProtNLM"/>
    </source>
</evidence>
<gene>
    <name evidence="2" type="ORF">Q4Q39_13825</name>
</gene>
<evidence type="ECO:0000313" key="3">
    <source>
        <dbReference type="Proteomes" id="UP001176891"/>
    </source>
</evidence>